<keyword evidence="3" id="KW-1185">Reference proteome</keyword>
<dbReference type="Proteomes" id="UP000006683">
    <property type="component" value="Chromosome"/>
</dbReference>
<dbReference type="KEGG" id="fbl:Fbal_2982"/>
<name>E1STF0_FERBD</name>
<evidence type="ECO:0000259" key="1">
    <source>
        <dbReference type="SMART" id="SM00464"/>
    </source>
</evidence>
<dbReference type="InterPro" id="IPR003111">
    <property type="entry name" value="Lon_prtase_N"/>
</dbReference>
<dbReference type="GeneID" id="67183208"/>
<dbReference type="eggNOG" id="COG2802">
    <property type="taxonomic scope" value="Bacteria"/>
</dbReference>
<dbReference type="RefSeq" id="WP_013346490.1">
    <property type="nucleotide sequence ID" value="NC_014541.1"/>
</dbReference>
<evidence type="ECO:0000313" key="3">
    <source>
        <dbReference type="Proteomes" id="UP000006683"/>
    </source>
</evidence>
<dbReference type="AlphaFoldDB" id="E1STF0"/>
<dbReference type="PANTHER" id="PTHR46732:SF8">
    <property type="entry name" value="ATP-DEPENDENT PROTEASE LA (LON) DOMAIN PROTEIN"/>
    <property type="match status" value="1"/>
</dbReference>
<protein>
    <submittedName>
        <fullName evidence="2">Peptidase S16 lon domain protein</fullName>
    </submittedName>
</protein>
<sequence length="193" mass="22373">MPIIEDLPLFPLTSHLFPGGRLPLRIFEPRYVRMVRESFDREHAFAMCMLDPKGNKDANTHIWPLATLVKVVDFDALEDGMLGITVEGIQKVEIMTIRTEPDELRLGRVRPMDNWQATPLNDAFSPLQQKLSEIYQDYPELGQLYQHPQWQDAAWLAQRWLEVVPLEAGQKQRLWTADPDQTLLLLNDLIQSQ</sequence>
<dbReference type="HOGENOM" id="CLU_048359_3_1_6"/>
<dbReference type="EMBL" id="CP002209">
    <property type="protein sequence ID" value="ADN77184.1"/>
    <property type="molecule type" value="Genomic_DNA"/>
</dbReference>
<dbReference type="InterPro" id="IPR015947">
    <property type="entry name" value="PUA-like_sf"/>
</dbReference>
<organism evidence="2 3">
    <name type="scientific">Ferrimonas balearica (strain DSM 9799 / CCM 4581 / KCTC 23876 / PAT)</name>
    <dbReference type="NCBI Taxonomy" id="550540"/>
    <lineage>
        <taxon>Bacteria</taxon>
        <taxon>Pseudomonadati</taxon>
        <taxon>Pseudomonadota</taxon>
        <taxon>Gammaproteobacteria</taxon>
        <taxon>Alteromonadales</taxon>
        <taxon>Ferrimonadaceae</taxon>
        <taxon>Ferrimonas</taxon>
    </lineage>
</organism>
<dbReference type="Gene3D" id="1.10.4060.10">
    <property type="entry name" value="BPP1347 like domain"/>
    <property type="match status" value="1"/>
</dbReference>
<gene>
    <name evidence="2" type="ordered locus">Fbal_2982</name>
</gene>
<dbReference type="Pfam" id="PF02190">
    <property type="entry name" value="LON_substr_bdg"/>
    <property type="match status" value="1"/>
</dbReference>
<dbReference type="PANTHER" id="PTHR46732">
    <property type="entry name" value="ATP-DEPENDENT PROTEASE LA (LON) DOMAIN PROTEIN"/>
    <property type="match status" value="1"/>
</dbReference>
<dbReference type="InterPro" id="IPR046336">
    <property type="entry name" value="Lon_prtase_N_sf"/>
</dbReference>
<feature type="domain" description="Lon N-terminal" evidence="1">
    <location>
        <begin position="6"/>
        <end position="192"/>
    </location>
</feature>
<reference evidence="2 3" key="1">
    <citation type="journal article" date="2010" name="Stand. Genomic Sci.">
        <title>Complete genome sequence of Ferrimonas balearica type strain (PAT).</title>
        <authorList>
            <person name="Nolan M."/>
            <person name="Sikorski J."/>
            <person name="Davenport K."/>
            <person name="Lucas S."/>
            <person name="Glavina Del Rio T."/>
            <person name="Tice H."/>
            <person name="Cheng J."/>
            <person name="Goodwin L."/>
            <person name="Pitluck S."/>
            <person name="Liolios K."/>
            <person name="Ivanova N."/>
            <person name="Mavromatis K."/>
            <person name="Ovchinnikova G."/>
            <person name="Pati A."/>
            <person name="Chen A."/>
            <person name="Palaniappan K."/>
            <person name="Land M."/>
            <person name="Hauser L."/>
            <person name="Chang Y."/>
            <person name="Jeffries C."/>
            <person name="Tapia R."/>
            <person name="Brettin T."/>
            <person name="Detter J."/>
            <person name="Han C."/>
            <person name="Yasawong M."/>
            <person name="Rohde M."/>
            <person name="Tindall B."/>
            <person name="Goker M."/>
            <person name="Woyke T."/>
            <person name="Bristow J."/>
            <person name="Eisen J."/>
            <person name="Markowitz V."/>
            <person name="Hugenholtz P."/>
            <person name="Kyrpides N."/>
            <person name="Klenk H."/>
            <person name="Lapidus A."/>
        </authorList>
    </citation>
    <scope>NUCLEOTIDE SEQUENCE [LARGE SCALE GENOMIC DNA]</scope>
    <source>
        <strain evidence="3">DSM 9799 / CCM 4581 / KCTC 23876 / PAT</strain>
    </source>
</reference>
<dbReference type="SUPFAM" id="SSF88697">
    <property type="entry name" value="PUA domain-like"/>
    <property type="match status" value="1"/>
</dbReference>
<proteinExistence type="predicted"/>
<dbReference type="OrthoDB" id="8558970at2"/>
<dbReference type="SMART" id="SM00464">
    <property type="entry name" value="LON"/>
    <property type="match status" value="1"/>
</dbReference>
<dbReference type="Gene3D" id="2.30.130.40">
    <property type="entry name" value="LON domain-like"/>
    <property type="match status" value="1"/>
</dbReference>
<evidence type="ECO:0000313" key="2">
    <source>
        <dbReference type="EMBL" id="ADN77184.1"/>
    </source>
</evidence>
<accession>E1STF0</accession>
<dbReference type="STRING" id="550540.Fbal_2982"/>